<dbReference type="InterPro" id="IPR002481">
    <property type="entry name" value="FUR"/>
</dbReference>
<evidence type="ECO:0000256" key="6">
    <source>
        <dbReference type="ARBA" id="ARBA00022723"/>
    </source>
</evidence>
<evidence type="ECO:0000256" key="9">
    <source>
        <dbReference type="ARBA" id="ARBA00023125"/>
    </source>
</evidence>
<sequence>MSTSTSSSSAKSTSAGAEGSKASGTSRAPLPGRRATRQRAAVVELLSEVDDFRSAQELHDELRRRGEGIGLTTVYRTLQSLSEADEIDVLRTDSGEALYRRCSDHHHHHLVCRTCGYTVEVEGPAVERWAEATASGNGFSDISHMIEIMGTCSTCTQQQAG</sequence>
<feature type="region of interest" description="Disordered" evidence="11">
    <location>
        <begin position="1"/>
        <end position="36"/>
    </location>
</feature>
<keyword evidence="9" id="KW-0238">DNA-binding</keyword>
<keyword evidence="7" id="KW-0862">Zinc</keyword>
<proteinExistence type="inferred from homology"/>
<keyword evidence="10" id="KW-0804">Transcription</keyword>
<gene>
    <name evidence="12" type="ORF">GCM10009676_01630</name>
</gene>
<dbReference type="Gene3D" id="3.30.1490.190">
    <property type="match status" value="1"/>
</dbReference>
<accession>A0ABN1VY73</accession>
<evidence type="ECO:0000313" key="12">
    <source>
        <dbReference type="EMBL" id="GAA1223891.1"/>
    </source>
</evidence>
<protein>
    <submittedName>
        <fullName evidence="12">Fur family transcriptional regulator</fullName>
    </submittedName>
</protein>
<evidence type="ECO:0000256" key="7">
    <source>
        <dbReference type="ARBA" id="ARBA00022833"/>
    </source>
</evidence>
<comment type="similarity">
    <text evidence="2">Belongs to the Fur family.</text>
</comment>
<keyword evidence="5" id="KW-0678">Repressor</keyword>
<evidence type="ECO:0000313" key="13">
    <source>
        <dbReference type="Proteomes" id="UP001500653"/>
    </source>
</evidence>
<comment type="subcellular location">
    <subcellularLocation>
        <location evidence="1">Cytoplasm</location>
    </subcellularLocation>
</comment>
<dbReference type="InterPro" id="IPR036388">
    <property type="entry name" value="WH-like_DNA-bd_sf"/>
</dbReference>
<dbReference type="InterPro" id="IPR036390">
    <property type="entry name" value="WH_DNA-bd_sf"/>
</dbReference>
<dbReference type="SUPFAM" id="SSF46785">
    <property type="entry name" value="Winged helix' DNA-binding domain"/>
    <property type="match status" value="1"/>
</dbReference>
<dbReference type="EMBL" id="BAAALN010000001">
    <property type="protein sequence ID" value="GAA1223891.1"/>
    <property type="molecule type" value="Genomic_DNA"/>
</dbReference>
<dbReference type="RefSeq" id="WP_372493049.1">
    <property type="nucleotide sequence ID" value="NZ_BAAALN010000001.1"/>
</dbReference>
<evidence type="ECO:0000256" key="1">
    <source>
        <dbReference type="ARBA" id="ARBA00004496"/>
    </source>
</evidence>
<keyword evidence="8" id="KW-0805">Transcription regulation</keyword>
<comment type="subunit">
    <text evidence="3">Homodimer.</text>
</comment>
<keyword evidence="13" id="KW-1185">Reference proteome</keyword>
<name>A0ABN1VY73_9PSEU</name>
<feature type="compositionally biased region" description="Low complexity" evidence="11">
    <location>
        <begin position="1"/>
        <end position="26"/>
    </location>
</feature>
<organism evidence="12 13">
    <name type="scientific">Prauserella halophila</name>
    <dbReference type="NCBI Taxonomy" id="185641"/>
    <lineage>
        <taxon>Bacteria</taxon>
        <taxon>Bacillati</taxon>
        <taxon>Actinomycetota</taxon>
        <taxon>Actinomycetes</taxon>
        <taxon>Pseudonocardiales</taxon>
        <taxon>Pseudonocardiaceae</taxon>
        <taxon>Prauserella</taxon>
    </lineage>
</organism>
<evidence type="ECO:0000256" key="11">
    <source>
        <dbReference type="SAM" id="MobiDB-lite"/>
    </source>
</evidence>
<evidence type="ECO:0000256" key="5">
    <source>
        <dbReference type="ARBA" id="ARBA00022491"/>
    </source>
</evidence>
<dbReference type="CDD" id="cd07153">
    <property type="entry name" value="Fur_like"/>
    <property type="match status" value="1"/>
</dbReference>
<dbReference type="Gene3D" id="1.10.10.10">
    <property type="entry name" value="Winged helix-like DNA-binding domain superfamily/Winged helix DNA-binding domain"/>
    <property type="match status" value="1"/>
</dbReference>
<comment type="caution">
    <text evidence="12">The sequence shown here is derived from an EMBL/GenBank/DDBJ whole genome shotgun (WGS) entry which is preliminary data.</text>
</comment>
<evidence type="ECO:0000256" key="10">
    <source>
        <dbReference type="ARBA" id="ARBA00023163"/>
    </source>
</evidence>
<dbReference type="PANTHER" id="PTHR33202:SF2">
    <property type="entry name" value="FERRIC UPTAKE REGULATION PROTEIN"/>
    <property type="match status" value="1"/>
</dbReference>
<keyword evidence="6" id="KW-0479">Metal-binding</keyword>
<dbReference type="Pfam" id="PF01475">
    <property type="entry name" value="FUR"/>
    <property type="match status" value="1"/>
</dbReference>
<evidence type="ECO:0000256" key="4">
    <source>
        <dbReference type="ARBA" id="ARBA00022490"/>
    </source>
</evidence>
<dbReference type="Proteomes" id="UP001500653">
    <property type="component" value="Unassembled WGS sequence"/>
</dbReference>
<keyword evidence="4" id="KW-0963">Cytoplasm</keyword>
<evidence type="ECO:0000256" key="2">
    <source>
        <dbReference type="ARBA" id="ARBA00007957"/>
    </source>
</evidence>
<dbReference type="PANTHER" id="PTHR33202">
    <property type="entry name" value="ZINC UPTAKE REGULATION PROTEIN"/>
    <property type="match status" value="1"/>
</dbReference>
<dbReference type="InterPro" id="IPR043135">
    <property type="entry name" value="Fur_C"/>
</dbReference>
<reference evidence="12 13" key="1">
    <citation type="journal article" date="2019" name="Int. J. Syst. Evol. Microbiol.">
        <title>The Global Catalogue of Microorganisms (GCM) 10K type strain sequencing project: providing services to taxonomists for standard genome sequencing and annotation.</title>
        <authorList>
            <consortium name="The Broad Institute Genomics Platform"/>
            <consortium name="The Broad Institute Genome Sequencing Center for Infectious Disease"/>
            <person name="Wu L."/>
            <person name="Ma J."/>
        </authorList>
    </citation>
    <scope>NUCLEOTIDE SEQUENCE [LARGE SCALE GENOMIC DNA]</scope>
    <source>
        <strain evidence="12 13">JCM 13023</strain>
    </source>
</reference>
<evidence type="ECO:0000256" key="8">
    <source>
        <dbReference type="ARBA" id="ARBA00023015"/>
    </source>
</evidence>
<evidence type="ECO:0000256" key="3">
    <source>
        <dbReference type="ARBA" id="ARBA00011738"/>
    </source>
</evidence>